<evidence type="ECO:0000313" key="2">
    <source>
        <dbReference type="EMBL" id="GAA5810767.1"/>
    </source>
</evidence>
<proteinExistence type="predicted"/>
<name>A0ABP9YV86_9FUNG</name>
<reference evidence="2 3" key="1">
    <citation type="submission" date="2024-04" db="EMBL/GenBank/DDBJ databases">
        <title>genome sequences of Mucor flavus KT1a and Helicostylum pulchrum KT1b strains isolated from the surface of a dry-aged beef.</title>
        <authorList>
            <person name="Toyotome T."/>
            <person name="Hosono M."/>
            <person name="Torimaru M."/>
            <person name="Fukuda K."/>
            <person name="Mikami N."/>
        </authorList>
    </citation>
    <scope>NUCLEOTIDE SEQUENCE [LARGE SCALE GENOMIC DNA]</scope>
    <source>
        <strain evidence="2 3">KT1a</strain>
    </source>
</reference>
<comment type="caution">
    <text evidence="2">The sequence shown here is derived from an EMBL/GenBank/DDBJ whole genome shotgun (WGS) entry which is preliminary data.</text>
</comment>
<dbReference type="Proteomes" id="UP001473302">
    <property type="component" value="Unassembled WGS sequence"/>
</dbReference>
<feature type="compositionally biased region" description="Polar residues" evidence="1">
    <location>
        <begin position="55"/>
        <end position="70"/>
    </location>
</feature>
<gene>
    <name evidence="2" type="ORF">MFLAVUS_004193</name>
</gene>
<organism evidence="2 3">
    <name type="scientific">Mucor flavus</name>
    <dbReference type="NCBI Taxonomy" id="439312"/>
    <lineage>
        <taxon>Eukaryota</taxon>
        <taxon>Fungi</taxon>
        <taxon>Fungi incertae sedis</taxon>
        <taxon>Mucoromycota</taxon>
        <taxon>Mucoromycotina</taxon>
        <taxon>Mucoromycetes</taxon>
        <taxon>Mucorales</taxon>
        <taxon>Mucorineae</taxon>
        <taxon>Mucoraceae</taxon>
        <taxon>Mucor</taxon>
    </lineage>
</organism>
<evidence type="ECO:0000313" key="3">
    <source>
        <dbReference type="Proteomes" id="UP001473302"/>
    </source>
</evidence>
<accession>A0ABP9YV86</accession>
<feature type="compositionally biased region" description="Basic and acidic residues" evidence="1">
    <location>
        <begin position="91"/>
        <end position="100"/>
    </location>
</feature>
<dbReference type="EMBL" id="BAABUK010000008">
    <property type="protein sequence ID" value="GAA5810767.1"/>
    <property type="molecule type" value="Genomic_DNA"/>
</dbReference>
<keyword evidence="3" id="KW-1185">Reference proteome</keyword>
<evidence type="ECO:0000256" key="1">
    <source>
        <dbReference type="SAM" id="MobiDB-lite"/>
    </source>
</evidence>
<protein>
    <submittedName>
        <fullName evidence="2">Uncharacterized protein</fullName>
    </submittedName>
</protein>
<feature type="region of interest" description="Disordered" evidence="1">
    <location>
        <begin position="51"/>
        <end position="101"/>
    </location>
</feature>
<sequence length="547" mass="62939">MFCAKKQWEVTVYTTAYMNGVRFLNGPLDIHVQDYIIRTLAARLERNTPIKTEDLSTSENSTARENSNARETPPARENSPARETPPARENSPARENRPARETPPAIEIEVIPLAIKLIDGIKYIKGWLENKKLSAVTTPYNFENTTKAYNTEIAKKYLIELFSIDRTERLSCMIKHLYFDVSGSHKLVKSLAVVVTWSFGIPEERETDEFQNIESLLVNALSTPRDSFTFDFVLYTLLGQDLEKTDVVIAINTVDRKPIIDYGPFGINSEAILDFMESPFMRKQVKMRDPRSFSRCSRKVRSGILCMLLGRDLKEKKIKSFNEIANIVLNYLNMLHSQIRVLDGKAHTASSPLSDDSNIIPAYVNESSIDIVAEYNTMISQETATFADDVVSRRMNRNDIRRKIELLMSPGNLYLFTRKRNNPDAFPRLTRIQRSFGNLVFNLKDYERYIYEYEKRFVLGRVFKICDLFKLELLKVKARGDVREVGMLKCLKVQATTTVWCLDQVYRKFLASDNSYSRDGYMHHIKMLSQSVLGVDEDNIETENANP</sequence>